<dbReference type="CDD" id="cd15134">
    <property type="entry name" value="7tmA_capaR"/>
    <property type="match status" value="1"/>
</dbReference>
<dbReference type="GO" id="GO:0001607">
    <property type="term" value="F:neuromedin U receptor activity"/>
    <property type="evidence" value="ECO:0007669"/>
    <property type="project" value="InterPro"/>
</dbReference>
<evidence type="ECO:0000256" key="12">
    <source>
        <dbReference type="RuleBase" id="RU000688"/>
    </source>
</evidence>
<evidence type="ECO:0000313" key="15">
    <source>
        <dbReference type="EnsemblMetazoa" id="XP_026295760"/>
    </source>
</evidence>
<dbReference type="Gene3D" id="1.20.1070.10">
    <property type="entry name" value="Rhodopsin 7-helix transmembrane proteins"/>
    <property type="match status" value="1"/>
</dbReference>
<dbReference type="Proteomes" id="UP000005203">
    <property type="component" value="Linkage group LG4"/>
</dbReference>
<keyword evidence="11 12" id="KW-0807">Transducer</keyword>
<evidence type="ECO:0000256" key="5">
    <source>
        <dbReference type="ARBA" id="ARBA00022989"/>
    </source>
</evidence>
<feature type="transmembrane region" description="Helical" evidence="13">
    <location>
        <begin position="187"/>
        <end position="207"/>
    </location>
</feature>
<organism evidence="15">
    <name type="scientific">Apis mellifera</name>
    <name type="common">Honeybee</name>
    <dbReference type="NCBI Taxonomy" id="7460"/>
    <lineage>
        <taxon>Eukaryota</taxon>
        <taxon>Metazoa</taxon>
        <taxon>Ecdysozoa</taxon>
        <taxon>Arthropoda</taxon>
        <taxon>Hexapoda</taxon>
        <taxon>Insecta</taxon>
        <taxon>Pterygota</taxon>
        <taxon>Neoptera</taxon>
        <taxon>Endopterygota</taxon>
        <taxon>Hymenoptera</taxon>
        <taxon>Apocrita</taxon>
        <taxon>Aculeata</taxon>
        <taxon>Apoidea</taxon>
        <taxon>Anthophila</taxon>
        <taxon>Apidae</taxon>
        <taxon>Apis</taxon>
    </lineage>
</organism>
<evidence type="ECO:0000313" key="17">
    <source>
        <dbReference type="RefSeq" id="XP_026295760.1"/>
    </source>
</evidence>
<dbReference type="InterPro" id="IPR017452">
    <property type="entry name" value="GPCR_Rhodpsn_7TM"/>
</dbReference>
<name>A0A7M7L1F7_APIME</name>
<feature type="transmembrane region" description="Helical" evidence="13">
    <location>
        <begin position="337"/>
        <end position="355"/>
    </location>
</feature>
<keyword evidence="5 13" id="KW-1133">Transmembrane helix</keyword>
<feature type="transmembrane region" description="Helical" evidence="13">
    <location>
        <begin position="144"/>
        <end position="166"/>
    </location>
</feature>
<evidence type="ECO:0000256" key="3">
    <source>
        <dbReference type="ARBA" id="ARBA00022475"/>
    </source>
</evidence>
<reference evidence="15" key="1">
    <citation type="submission" date="2021-01" db="UniProtKB">
        <authorList>
            <consortium name="EnsemblMetazoa"/>
        </authorList>
    </citation>
    <scope>IDENTIFICATION</scope>
    <source>
        <strain evidence="15">DH4</strain>
    </source>
</reference>
<keyword evidence="10" id="KW-0325">Glycoprotein</keyword>
<dbReference type="PROSITE" id="PS50262">
    <property type="entry name" value="G_PROTEIN_RECEP_F1_2"/>
    <property type="match status" value="1"/>
</dbReference>
<comment type="subcellular location">
    <subcellularLocation>
        <location evidence="1">Cell membrane</location>
        <topology evidence="1">Multi-pass membrane protein</topology>
    </subcellularLocation>
</comment>
<evidence type="ECO:0000313" key="16">
    <source>
        <dbReference type="Proteomes" id="UP000005203"/>
    </source>
</evidence>
<feature type="transmembrane region" description="Helical" evidence="13">
    <location>
        <begin position="240"/>
        <end position="260"/>
    </location>
</feature>
<accession>A0A8B8GVL0</accession>
<evidence type="ECO:0000256" key="4">
    <source>
        <dbReference type="ARBA" id="ARBA00022692"/>
    </source>
</evidence>
<dbReference type="SMART" id="SM01381">
    <property type="entry name" value="7TM_GPCR_Srsx"/>
    <property type="match status" value="1"/>
</dbReference>
<evidence type="ECO:0000256" key="13">
    <source>
        <dbReference type="SAM" id="Phobius"/>
    </source>
</evidence>
<accession>A0A7M7L1F7</accession>
<dbReference type="PRINTS" id="PR00237">
    <property type="entry name" value="GPCRRHODOPSN"/>
</dbReference>
<dbReference type="RefSeq" id="XP_026295760.1">
    <property type="nucleotide sequence ID" value="XM_026439975.1"/>
</dbReference>
<feature type="transmembrane region" description="Helical" evidence="13">
    <location>
        <begin position="299"/>
        <end position="317"/>
    </location>
</feature>
<dbReference type="InterPro" id="IPR000276">
    <property type="entry name" value="GPCR_Rhodpsn"/>
</dbReference>
<keyword evidence="9 12" id="KW-0675">Receptor</keyword>
<dbReference type="PRINTS" id="PR01565">
    <property type="entry name" value="NEUROMEDINUR"/>
</dbReference>
<keyword evidence="6 12" id="KW-0297">G-protein coupled receptor</keyword>
<dbReference type="GO" id="GO:0005886">
    <property type="term" value="C:plasma membrane"/>
    <property type="evidence" value="ECO:0007669"/>
    <property type="project" value="UniProtKB-SubCell"/>
</dbReference>
<comment type="similarity">
    <text evidence="2 12">Belongs to the G-protein coupled receptor 1 family.</text>
</comment>
<dbReference type="SUPFAM" id="SSF81321">
    <property type="entry name" value="Family A G protein-coupled receptor-like"/>
    <property type="match status" value="1"/>
</dbReference>
<keyword evidence="4 12" id="KW-0812">Transmembrane</keyword>
<evidence type="ECO:0000256" key="11">
    <source>
        <dbReference type="ARBA" id="ARBA00023224"/>
    </source>
</evidence>
<dbReference type="InterPro" id="IPR005390">
    <property type="entry name" value="NeuromedU_rcpt"/>
</dbReference>
<feature type="domain" description="G-protein coupled receptors family 1 profile" evidence="14">
    <location>
        <begin position="86"/>
        <end position="364"/>
    </location>
</feature>
<dbReference type="PANTHER" id="PTHR24243">
    <property type="entry name" value="G-PROTEIN COUPLED RECEPTOR"/>
    <property type="match status" value="1"/>
</dbReference>
<dbReference type="OrthoDB" id="5950040at2759"/>
<feature type="transmembrane region" description="Helical" evidence="13">
    <location>
        <begin position="106"/>
        <end position="124"/>
    </location>
</feature>
<dbReference type="Pfam" id="PF00001">
    <property type="entry name" value="7tm_1"/>
    <property type="match status" value="1"/>
</dbReference>
<evidence type="ECO:0000256" key="9">
    <source>
        <dbReference type="ARBA" id="ARBA00023170"/>
    </source>
</evidence>
<evidence type="ECO:0000256" key="2">
    <source>
        <dbReference type="ARBA" id="ARBA00010663"/>
    </source>
</evidence>
<keyword evidence="3" id="KW-1003">Cell membrane</keyword>
<proteinExistence type="inferred from homology"/>
<sequence>MFYKESFERIILRNEFMKEPMIDITMEISKNHKEQLISNDYILDNYTSPIVEFLQQEDSSIRRDPLYIVLPITVIYAVIFVTGLVGNVSTCVVIARNKSMHTATNYYLFSLAVSDLLLLISGLPPEIYYIWSHFPYVFGEAFCIIQSFAAETSANATVLTITAFTVERYIAICHPFISHTMSKLSRAVKFVIVIWLLALCLAVPQAIQFGVVYENKNGSVILDTARCSMKWTLIEHAFEISTMLFFVLPMTIIIVLYILIAIKLRRSRMLTATVNRNHLSGGTNHWDSGRRKSAAQRNVIRMLVAVVVAFFICWAPFHAQRLLAVYAQNSKDKPEDVLIIIYTILTYMSGVFYYLSTTVNPLLYNIMSNKFREAFKLMLPNCCGKWSSQKSEPRRSIYSSLLRYPRSIFRQTDDHQNSPSIFISDDNQKLTGIVQISNMTEYNGLTEPKKDNKRKLSDSTMNKINNHEYKRSVSRESNSNQFILMTTVNEGNNNMAATYMNECLLNIQKSPRTLTLGIFAEKLRLETKELFSSQQKTKNNLMKLETTPVLPSRFQSHPSIDSANTISNSSLQDYDETEFNGMELARYMGELNCDLIA</sequence>
<evidence type="ECO:0000256" key="6">
    <source>
        <dbReference type="ARBA" id="ARBA00023040"/>
    </source>
</evidence>
<gene>
    <name evidence="15" type="primary">726755</name>
    <name evidence="17" type="synonym">LOC726755</name>
</gene>
<dbReference type="PROSITE" id="PS00237">
    <property type="entry name" value="G_PROTEIN_RECEP_F1_1"/>
    <property type="match status" value="1"/>
</dbReference>
<dbReference type="EnsemblMetazoa" id="XM_026439975">
    <property type="protein sequence ID" value="XP_026295760"/>
    <property type="gene ID" value="LOC726755"/>
</dbReference>
<reference evidence="17" key="2">
    <citation type="submission" date="2025-04" db="UniProtKB">
        <authorList>
            <consortium name="RefSeq"/>
        </authorList>
    </citation>
    <scope>IDENTIFICATION</scope>
    <source>
        <strain evidence="17">DH4</strain>
        <tissue evidence="17">Whole body</tissue>
    </source>
</reference>
<dbReference type="PANTHER" id="PTHR24243:SF208">
    <property type="entry name" value="PYROKININ-1 RECEPTOR"/>
    <property type="match status" value="1"/>
</dbReference>
<keyword evidence="7 13" id="KW-0472">Membrane</keyword>
<keyword evidence="16" id="KW-1185">Reference proteome</keyword>
<feature type="transmembrane region" description="Helical" evidence="13">
    <location>
        <begin position="66"/>
        <end position="94"/>
    </location>
</feature>
<evidence type="ECO:0000256" key="8">
    <source>
        <dbReference type="ARBA" id="ARBA00023157"/>
    </source>
</evidence>
<protein>
    <submittedName>
        <fullName evidence="17">Pyrokinin-like receptor 2 isoform X1</fullName>
    </submittedName>
</protein>
<evidence type="ECO:0000259" key="14">
    <source>
        <dbReference type="PROSITE" id="PS50262"/>
    </source>
</evidence>
<dbReference type="AlphaFoldDB" id="A0A7M7L1F7"/>
<evidence type="ECO:0000256" key="7">
    <source>
        <dbReference type="ARBA" id="ARBA00023136"/>
    </source>
</evidence>
<keyword evidence="8" id="KW-1015">Disulfide bond</keyword>
<evidence type="ECO:0000256" key="10">
    <source>
        <dbReference type="ARBA" id="ARBA00023180"/>
    </source>
</evidence>
<evidence type="ECO:0000256" key="1">
    <source>
        <dbReference type="ARBA" id="ARBA00004651"/>
    </source>
</evidence>